<dbReference type="AlphaFoldDB" id="A0A1I7WNX3"/>
<sequence>MLLKHANQYALYLVKLFSPTVLPDIGFDVLELRLHEMGKIGRNGVLFCELLQADETVTVEHYYRQLINLPNEMGEKIPLTEQRSQKIILLHDNARLHVASSIQQTILNIG</sequence>
<keyword evidence="1" id="KW-1185">Reference proteome</keyword>
<accession>A0A1I7WNX3</accession>
<dbReference type="GO" id="GO:0003676">
    <property type="term" value="F:nucleic acid binding"/>
    <property type="evidence" value="ECO:0007669"/>
    <property type="project" value="InterPro"/>
</dbReference>
<dbReference type="InterPro" id="IPR001888">
    <property type="entry name" value="Transposase_1"/>
</dbReference>
<dbReference type="Pfam" id="PF01359">
    <property type="entry name" value="Transposase_1"/>
    <property type="match status" value="1"/>
</dbReference>
<evidence type="ECO:0000313" key="2">
    <source>
        <dbReference type="WBParaSite" id="Hba_06841"/>
    </source>
</evidence>
<name>A0A1I7WNX3_HETBA</name>
<dbReference type="Gene3D" id="3.30.420.10">
    <property type="entry name" value="Ribonuclease H-like superfamily/Ribonuclease H"/>
    <property type="match status" value="1"/>
</dbReference>
<protein>
    <submittedName>
        <fullName evidence="2">Mariner Mos1 transposase</fullName>
    </submittedName>
</protein>
<dbReference type="InterPro" id="IPR036397">
    <property type="entry name" value="RNaseH_sf"/>
</dbReference>
<dbReference type="WBParaSite" id="Hba_06841">
    <property type="protein sequence ID" value="Hba_06841"/>
    <property type="gene ID" value="Hba_06841"/>
</dbReference>
<organism evidence="1 2">
    <name type="scientific">Heterorhabditis bacteriophora</name>
    <name type="common">Entomopathogenic nematode worm</name>
    <dbReference type="NCBI Taxonomy" id="37862"/>
    <lineage>
        <taxon>Eukaryota</taxon>
        <taxon>Metazoa</taxon>
        <taxon>Ecdysozoa</taxon>
        <taxon>Nematoda</taxon>
        <taxon>Chromadorea</taxon>
        <taxon>Rhabditida</taxon>
        <taxon>Rhabditina</taxon>
        <taxon>Rhabditomorpha</taxon>
        <taxon>Strongyloidea</taxon>
        <taxon>Heterorhabditidae</taxon>
        <taxon>Heterorhabditis</taxon>
    </lineage>
</organism>
<reference evidence="2" key="1">
    <citation type="submission" date="2016-11" db="UniProtKB">
        <authorList>
            <consortium name="WormBaseParasite"/>
        </authorList>
    </citation>
    <scope>IDENTIFICATION</scope>
</reference>
<proteinExistence type="predicted"/>
<evidence type="ECO:0000313" key="1">
    <source>
        <dbReference type="Proteomes" id="UP000095283"/>
    </source>
</evidence>
<dbReference type="Proteomes" id="UP000095283">
    <property type="component" value="Unplaced"/>
</dbReference>